<evidence type="ECO:0000313" key="1">
    <source>
        <dbReference type="EMBL" id="WPU96487.1"/>
    </source>
</evidence>
<dbReference type="EMBL" id="CP139558">
    <property type="protein sequence ID" value="WPU96487.1"/>
    <property type="molecule type" value="Genomic_DNA"/>
</dbReference>
<evidence type="ECO:0000313" key="2">
    <source>
        <dbReference type="Proteomes" id="UP001324380"/>
    </source>
</evidence>
<name>A0ABZ0TVI2_9SPHI</name>
<organism evidence="1 2">
    <name type="scientific">Mucilaginibacter sabulilitoris</name>
    <dbReference type="NCBI Taxonomy" id="1173583"/>
    <lineage>
        <taxon>Bacteria</taxon>
        <taxon>Pseudomonadati</taxon>
        <taxon>Bacteroidota</taxon>
        <taxon>Sphingobacteriia</taxon>
        <taxon>Sphingobacteriales</taxon>
        <taxon>Sphingobacteriaceae</taxon>
        <taxon>Mucilaginibacter</taxon>
    </lineage>
</organism>
<reference evidence="1 2" key="1">
    <citation type="submission" date="2023-11" db="EMBL/GenBank/DDBJ databases">
        <title>Analysis of the Genomes of Mucilaginibacter gossypii cycad 4 and M. sabulilitoris SNA2: microbes with the potential for plant growth promotion.</title>
        <authorList>
            <person name="Hirsch A.M."/>
            <person name="Humm E."/>
            <person name="Rubbi M."/>
            <person name="Del Vecchio G."/>
            <person name="Ha S.M."/>
            <person name="Pellegrini M."/>
            <person name="Gunsalus R.P."/>
        </authorList>
    </citation>
    <scope>NUCLEOTIDE SEQUENCE [LARGE SCALE GENOMIC DNA]</scope>
    <source>
        <strain evidence="1 2">SNA2</strain>
    </source>
</reference>
<dbReference type="Proteomes" id="UP001324380">
    <property type="component" value="Chromosome"/>
</dbReference>
<keyword evidence="2" id="KW-1185">Reference proteome</keyword>
<protein>
    <submittedName>
        <fullName evidence="1">Uncharacterized protein</fullName>
    </submittedName>
</protein>
<gene>
    <name evidence="1" type="ORF">SNE25_13250</name>
</gene>
<accession>A0ABZ0TVI2</accession>
<sequence length="104" mass="12010">MKIIELFNQINLGREEIDKISNEIEVHNSKHTGKKIAKLSSEANIDTINILQMPFIGRAIGIANGTNYLDNGNLYPLSIDENAMRYAMENLDRFFRRRKDKSIR</sequence>
<proteinExistence type="predicted"/>
<dbReference type="RefSeq" id="WP_321565581.1">
    <property type="nucleotide sequence ID" value="NZ_CP139558.1"/>
</dbReference>